<protein>
    <submittedName>
        <fullName evidence="1">Uncharacterized protein</fullName>
    </submittedName>
</protein>
<keyword evidence="2" id="KW-1185">Reference proteome</keyword>
<sequence length="80" mass="9297">MPPDNESCIRCRIGSAIGQFSSFVRRFLLRHLYLLVVDTSVLLNRFNVVIVNIHDTMDMWTTSSITHTTRTSDKYSKRFS</sequence>
<comment type="caution">
    <text evidence="1">The sequence shown here is derived from an EMBL/GenBank/DDBJ whole genome shotgun (WGS) entry which is preliminary data.</text>
</comment>
<accession>A0AAD9P4X4</accession>
<gene>
    <name evidence="1" type="ORF">NP493_140g02027</name>
</gene>
<evidence type="ECO:0000313" key="2">
    <source>
        <dbReference type="Proteomes" id="UP001209878"/>
    </source>
</evidence>
<dbReference type="Proteomes" id="UP001209878">
    <property type="component" value="Unassembled WGS sequence"/>
</dbReference>
<dbReference type="EMBL" id="JAODUO010000140">
    <property type="protein sequence ID" value="KAK2188202.1"/>
    <property type="molecule type" value="Genomic_DNA"/>
</dbReference>
<evidence type="ECO:0000313" key="1">
    <source>
        <dbReference type="EMBL" id="KAK2188202.1"/>
    </source>
</evidence>
<reference evidence="1" key="1">
    <citation type="journal article" date="2023" name="Mol. Biol. Evol.">
        <title>Third-Generation Sequencing Reveals the Adaptive Role of the Epigenome in Three Deep-Sea Polychaetes.</title>
        <authorList>
            <person name="Perez M."/>
            <person name="Aroh O."/>
            <person name="Sun Y."/>
            <person name="Lan Y."/>
            <person name="Juniper S.K."/>
            <person name="Young C.R."/>
            <person name="Angers B."/>
            <person name="Qian P.Y."/>
        </authorList>
    </citation>
    <scope>NUCLEOTIDE SEQUENCE</scope>
    <source>
        <strain evidence="1">R07B-5</strain>
    </source>
</reference>
<proteinExistence type="predicted"/>
<name>A0AAD9P4X4_RIDPI</name>
<dbReference type="AlphaFoldDB" id="A0AAD9P4X4"/>
<organism evidence="1 2">
    <name type="scientific">Ridgeia piscesae</name>
    <name type="common">Tubeworm</name>
    <dbReference type="NCBI Taxonomy" id="27915"/>
    <lineage>
        <taxon>Eukaryota</taxon>
        <taxon>Metazoa</taxon>
        <taxon>Spiralia</taxon>
        <taxon>Lophotrochozoa</taxon>
        <taxon>Annelida</taxon>
        <taxon>Polychaeta</taxon>
        <taxon>Sedentaria</taxon>
        <taxon>Canalipalpata</taxon>
        <taxon>Sabellida</taxon>
        <taxon>Siboglinidae</taxon>
        <taxon>Ridgeia</taxon>
    </lineage>
</organism>